<accession>A0A0R3U8M5</accession>
<reference evidence="1 2" key="2">
    <citation type="submission" date="2018-10" db="EMBL/GenBank/DDBJ databases">
        <authorList>
            <consortium name="Pathogen Informatics"/>
        </authorList>
    </citation>
    <scope>NUCLEOTIDE SEQUENCE [LARGE SCALE GENOMIC DNA]</scope>
</reference>
<dbReference type="AlphaFoldDB" id="A0A0R3U8M5"/>
<gene>
    <name evidence="1" type="ORF">MCOS_LOCUS3242</name>
</gene>
<protein>
    <submittedName>
        <fullName evidence="3">IRS-type PTB domain-containing protein</fullName>
    </submittedName>
</protein>
<evidence type="ECO:0000313" key="1">
    <source>
        <dbReference type="EMBL" id="VDD77239.1"/>
    </source>
</evidence>
<dbReference type="Proteomes" id="UP000267029">
    <property type="component" value="Unassembled WGS sequence"/>
</dbReference>
<sequence length="97" mass="10832">MEPGGVELNKDECVVVCKPVRLSEACILTYSCQRRISTSVFFLLSNKAAVISWVFRIQHDTGSYIRNGPLSFDVNTEESKLCAKQIKTLTIGDTCTR</sequence>
<dbReference type="EMBL" id="UXSR01000690">
    <property type="protein sequence ID" value="VDD77239.1"/>
    <property type="molecule type" value="Genomic_DNA"/>
</dbReference>
<evidence type="ECO:0000313" key="2">
    <source>
        <dbReference type="Proteomes" id="UP000267029"/>
    </source>
</evidence>
<proteinExistence type="predicted"/>
<keyword evidence="2" id="KW-1185">Reference proteome</keyword>
<dbReference type="WBParaSite" id="MCOS_0000324101-mRNA-1">
    <property type="protein sequence ID" value="MCOS_0000324101-mRNA-1"/>
    <property type="gene ID" value="MCOS_0000324101"/>
</dbReference>
<name>A0A0R3U8M5_MESCO</name>
<organism evidence="3">
    <name type="scientific">Mesocestoides corti</name>
    <name type="common">Flatworm</name>
    <dbReference type="NCBI Taxonomy" id="53468"/>
    <lineage>
        <taxon>Eukaryota</taxon>
        <taxon>Metazoa</taxon>
        <taxon>Spiralia</taxon>
        <taxon>Lophotrochozoa</taxon>
        <taxon>Platyhelminthes</taxon>
        <taxon>Cestoda</taxon>
        <taxon>Eucestoda</taxon>
        <taxon>Cyclophyllidea</taxon>
        <taxon>Mesocestoididae</taxon>
        <taxon>Mesocestoides</taxon>
    </lineage>
</organism>
<evidence type="ECO:0000313" key="3">
    <source>
        <dbReference type="WBParaSite" id="MCOS_0000324101-mRNA-1"/>
    </source>
</evidence>
<reference evidence="3" key="1">
    <citation type="submission" date="2017-02" db="UniProtKB">
        <authorList>
            <consortium name="WormBaseParasite"/>
        </authorList>
    </citation>
    <scope>IDENTIFICATION</scope>
</reference>